<organism evidence="2">
    <name type="scientific">Coccidioides posadasii (strain RMSCC 757 / Silveira)</name>
    <name type="common">Valley fever fungus</name>
    <dbReference type="NCBI Taxonomy" id="443226"/>
    <lineage>
        <taxon>Eukaryota</taxon>
        <taxon>Fungi</taxon>
        <taxon>Dikarya</taxon>
        <taxon>Ascomycota</taxon>
        <taxon>Pezizomycotina</taxon>
        <taxon>Eurotiomycetes</taxon>
        <taxon>Eurotiomycetidae</taxon>
        <taxon>Onygenales</taxon>
        <taxon>Onygenaceae</taxon>
        <taxon>Coccidioides</taxon>
    </lineage>
</organism>
<gene>
    <name evidence="1" type="ORF">CPSG_08816</name>
</gene>
<reference evidence="2" key="1">
    <citation type="journal article" date="2010" name="Genome Res.">
        <title>Population genomic sequencing of Coccidioides fungi reveals recent hybridization and transposon control.</title>
        <authorList>
            <person name="Neafsey D.E."/>
            <person name="Barker B.M."/>
            <person name="Sharpton T.J."/>
            <person name="Stajich J.E."/>
            <person name="Park D.J."/>
            <person name="Whiston E."/>
            <person name="Hung C.-Y."/>
            <person name="McMahan C."/>
            <person name="White J."/>
            <person name="Sykes S."/>
            <person name="Heiman D."/>
            <person name="Young S."/>
            <person name="Zeng Q."/>
            <person name="Abouelleil A."/>
            <person name="Aftuck L."/>
            <person name="Bessette D."/>
            <person name="Brown A."/>
            <person name="FitzGerald M."/>
            <person name="Lui A."/>
            <person name="Macdonald J.P."/>
            <person name="Priest M."/>
            <person name="Orbach M.J."/>
            <person name="Galgiani J.N."/>
            <person name="Kirkland T.N."/>
            <person name="Cole G.T."/>
            <person name="Birren B.W."/>
            <person name="Henn M.R."/>
            <person name="Taylor J.W."/>
            <person name="Rounsley S.D."/>
        </authorList>
    </citation>
    <scope>NUCLEOTIDE SEQUENCE [LARGE SCALE GENOMIC DNA]</scope>
    <source>
        <strain evidence="2">RMSCC 757 / Silveira</strain>
    </source>
</reference>
<evidence type="ECO:0000313" key="2">
    <source>
        <dbReference type="Proteomes" id="UP000002497"/>
    </source>
</evidence>
<dbReference type="VEuPathDB" id="FungiDB:D8B26_006947"/>
<dbReference type="EMBL" id="GL636505">
    <property type="protein sequence ID" value="EFW14558.1"/>
    <property type="molecule type" value="Genomic_DNA"/>
</dbReference>
<dbReference type="AlphaFoldDB" id="E9DG67"/>
<dbReference type="HOGENOM" id="CLU_1337400_0_0_1"/>
<name>E9DG67_COCPS</name>
<dbReference type="VEuPathDB" id="FungiDB:CPSG_08816"/>
<reference evidence="2" key="2">
    <citation type="submission" date="2010-03" db="EMBL/GenBank/DDBJ databases">
        <title>The genome sequence of Coccidioides posadasii strain Silveira.</title>
        <authorList>
            <consortium name="The Broad Institute Genome Sequencing Center for Infectious Disease"/>
            <person name="Neafsey D."/>
            <person name="Orbach M."/>
            <person name="Henn M.R."/>
            <person name="Cole G.T."/>
            <person name="Galgiani J."/>
            <person name="Gardner M.J."/>
            <person name="Kirkland T.N."/>
            <person name="Taylor J.W."/>
            <person name="Young S.K."/>
            <person name="Zeng Q."/>
            <person name="Koehrsen M."/>
            <person name="Alvarado L."/>
            <person name="Berlin A."/>
            <person name="Borenstein D."/>
            <person name="Chapman S.B."/>
            <person name="Chen Z."/>
            <person name="Engels R."/>
            <person name="Freedman E."/>
            <person name="Gellesch M."/>
            <person name="Goldberg J."/>
            <person name="Griggs A."/>
            <person name="Gujja S."/>
            <person name="Heilman E."/>
            <person name="Heiman D."/>
            <person name="Howarth C."/>
            <person name="Jen D."/>
            <person name="Larson L."/>
            <person name="Mehta T."/>
            <person name="Neiman D."/>
            <person name="Park D."/>
            <person name="Pearson M."/>
            <person name="Richards J."/>
            <person name="Roberts A."/>
            <person name="Saif S."/>
            <person name="Shea T."/>
            <person name="Shenoy N."/>
            <person name="Sisk P."/>
            <person name="Stolte C."/>
            <person name="Sykes S."/>
            <person name="Walk T."/>
            <person name="White J."/>
            <person name="Yandava C."/>
            <person name="Haas B."/>
            <person name="Nusbaum C."/>
            <person name="Birren B."/>
        </authorList>
    </citation>
    <scope>NUCLEOTIDE SEQUENCE [LARGE SCALE GENOMIC DNA]</scope>
    <source>
        <strain evidence="2">RMSCC 757 / Silveira</strain>
    </source>
</reference>
<proteinExistence type="predicted"/>
<evidence type="ECO:0000313" key="1">
    <source>
        <dbReference type="EMBL" id="EFW14558.1"/>
    </source>
</evidence>
<dbReference type="Proteomes" id="UP000002497">
    <property type="component" value="Unassembled WGS sequence"/>
</dbReference>
<protein>
    <submittedName>
        <fullName evidence="1">Uncharacterized protein</fullName>
    </submittedName>
</protein>
<accession>E9DG67</accession>
<sequence length="205" mass="23227">MRNPLVPKGHSAVETCLHCGIYALLGQGFHKYGNLSNCNRQHQWNPDIDNIDLARPSIIDAPEKAAKSSRILAARSFCARLAPTHLSVLSTLQMQKREGQVEMALTDRESNSSRSMRIPKGIMTLTMIRAEITSRKWPLHKSKQRQIRWFRHAVGRNCPGWYQKATTQKPHPTSTFNHAVKIKEYTPLGDDCGGETTYSIDFLSR</sequence>
<keyword evidence="2" id="KW-1185">Reference proteome</keyword>